<dbReference type="EMBL" id="BGZK01000003">
    <property type="protein sequence ID" value="GBO99547.1"/>
    <property type="molecule type" value="Genomic_DNA"/>
</dbReference>
<keyword evidence="2" id="KW-1185">Reference proteome</keyword>
<proteinExistence type="predicted"/>
<protein>
    <submittedName>
        <fullName evidence="1">Uncharacterized protein</fullName>
    </submittedName>
</protein>
<accession>A0A4C1SEF6</accession>
<name>A0A4C1SEF6_EUMVA</name>
<evidence type="ECO:0000313" key="2">
    <source>
        <dbReference type="Proteomes" id="UP000299102"/>
    </source>
</evidence>
<comment type="caution">
    <text evidence="1">The sequence shown here is derived from an EMBL/GenBank/DDBJ whole genome shotgun (WGS) entry which is preliminary data.</text>
</comment>
<gene>
    <name evidence="1" type="ORF">EVAR_709_1</name>
</gene>
<evidence type="ECO:0000313" key="1">
    <source>
        <dbReference type="EMBL" id="GBO99547.1"/>
    </source>
</evidence>
<dbReference type="AlphaFoldDB" id="A0A4C1SEF6"/>
<sequence length="129" mass="14021">MRLRVSMGGDAHVVPGGLQAHTLKVRIKCMRIILYTSDKSCPYNFVISATPCAAIAVLFGNMRSALERERRKPVNYSAALNFRSHAGAVPVGGCLRPLSPTRDVVSSLEDEIKKPLAVTGRTEDVKLLS</sequence>
<reference evidence="1 2" key="1">
    <citation type="journal article" date="2019" name="Commun. Biol.">
        <title>The bagworm genome reveals a unique fibroin gene that provides high tensile strength.</title>
        <authorList>
            <person name="Kono N."/>
            <person name="Nakamura H."/>
            <person name="Ohtoshi R."/>
            <person name="Tomita M."/>
            <person name="Numata K."/>
            <person name="Arakawa K."/>
        </authorList>
    </citation>
    <scope>NUCLEOTIDE SEQUENCE [LARGE SCALE GENOMIC DNA]</scope>
</reference>
<organism evidence="1 2">
    <name type="scientific">Eumeta variegata</name>
    <name type="common">Bagworm moth</name>
    <name type="synonym">Eumeta japonica</name>
    <dbReference type="NCBI Taxonomy" id="151549"/>
    <lineage>
        <taxon>Eukaryota</taxon>
        <taxon>Metazoa</taxon>
        <taxon>Ecdysozoa</taxon>
        <taxon>Arthropoda</taxon>
        <taxon>Hexapoda</taxon>
        <taxon>Insecta</taxon>
        <taxon>Pterygota</taxon>
        <taxon>Neoptera</taxon>
        <taxon>Endopterygota</taxon>
        <taxon>Lepidoptera</taxon>
        <taxon>Glossata</taxon>
        <taxon>Ditrysia</taxon>
        <taxon>Tineoidea</taxon>
        <taxon>Psychidae</taxon>
        <taxon>Oiketicinae</taxon>
        <taxon>Eumeta</taxon>
    </lineage>
</organism>
<dbReference type="Proteomes" id="UP000299102">
    <property type="component" value="Unassembled WGS sequence"/>
</dbReference>